<sequence length="250" mass="26707">MTAASSRSIVSEFVEYPAGDVVGEGYVAHDGATARPRPCVVLAHAWDGQNASIRTRAEEFAAQGFVAFALDVYGKGVRGEETGDNSRLMLPLLHDRGLLRDRLVAGVAAARQHPLVDPDRLVVIGWCFGGLCAIDTARCNAAGVRGVISVHGVLKPPGFAEQPRIGAKILVLHGWEDPVAPPEDVLALARELTAAGADWQLHAYGHAMHAFTLPAAQMPERGLQYDPNATRRAQLAIETFLAETLGPVPR</sequence>
<dbReference type="GO" id="GO:0016787">
    <property type="term" value="F:hydrolase activity"/>
    <property type="evidence" value="ECO:0007669"/>
    <property type="project" value="UniProtKB-KW"/>
</dbReference>
<dbReference type="SUPFAM" id="SSF53474">
    <property type="entry name" value="alpha/beta-Hydrolases"/>
    <property type="match status" value="1"/>
</dbReference>
<name>A0ABY7GW22_9BACT</name>
<keyword evidence="3" id="KW-1185">Reference proteome</keyword>
<evidence type="ECO:0000313" key="3">
    <source>
        <dbReference type="Proteomes" id="UP001164459"/>
    </source>
</evidence>
<protein>
    <submittedName>
        <fullName evidence="2">Dienelactone hydrolase family protein</fullName>
    </submittedName>
</protein>
<dbReference type="Proteomes" id="UP001164459">
    <property type="component" value="Chromosome"/>
</dbReference>
<dbReference type="InterPro" id="IPR050261">
    <property type="entry name" value="FrsA_esterase"/>
</dbReference>
<evidence type="ECO:0000313" key="2">
    <source>
        <dbReference type="EMBL" id="WAS91085.1"/>
    </source>
</evidence>
<keyword evidence="2" id="KW-0378">Hydrolase</keyword>
<dbReference type="Pfam" id="PF01738">
    <property type="entry name" value="DLH"/>
    <property type="match status" value="1"/>
</dbReference>
<dbReference type="EMBL" id="CP114040">
    <property type="protein sequence ID" value="WAS91085.1"/>
    <property type="molecule type" value="Genomic_DNA"/>
</dbReference>
<feature type="domain" description="Dienelactone hydrolase" evidence="1">
    <location>
        <begin position="26"/>
        <end position="243"/>
    </location>
</feature>
<dbReference type="Gene3D" id="3.40.50.1820">
    <property type="entry name" value="alpha/beta hydrolase"/>
    <property type="match status" value="1"/>
</dbReference>
<dbReference type="InterPro" id="IPR029058">
    <property type="entry name" value="AB_hydrolase_fold"/>
</dbReference>
<reference evidence="2" key="1">
    <citation type="submission" date="2022-11" db="EMBL/GenBank/DDBJ databases">
        <title>Minimal conservation of predation-associated metabolite biosynthetic gene clusters underscores biosynthetic potential of Myxococcota including descriptions for ten novel species: Archangium lansinium sp. nov., Myxococcus landrumus sp. nov., Nannocystis bai.</title>
        <authorList>
            <person name="Ahearne A."/>
            <person name="Stevens C."/>
            <person name="Dowd S."/>
        </authorList>
    </citation>
    <scope>NUCLEOTIDE SEQUENCE</scope>
    <source>
        <strain evidence="2">Fl3</strain>
    </source>
</reference>
<proteinExistence type="predicted"/>
<organism evidence="2 3">
    <name type="scientific">Nannocystis punicea</name>
    <dbReference type="NCBI Taxonomy" id="2995304"/>
    <lineage>
        <taxon>Bacteria</taxon>
        <taxon>Pseudomonadati</taxon>
        <taxon>Myxococcota</taxon>
        <taxon>Polyangia</taxon>
        <taxon>Nannocystales</taxon>
        <taxon>Nannocystaceae</taxon>
        <taxon>Nannocystis</taxon>
    </lineage>
</organism>
<accession>A0ABY7GW22</accession>
<evidence type="ECO:0000259" key="1">
    <source>
        <dbReference type="Pfam" id="PF01738"/>
    </source>
</evidence>
<dbReference type="PANTHER" id="PTHR22946:SF0">
    <property type="entry name" value="DIENELACTONE HYDROLASE DOMAIN-CONTAINING PROTEIN"/>
    <property type="match status" value="1"/>
</dbReference>
<gene>
    <name evidence="2" type="ORF">O0S08_33275</name>
</gene>
<dbReference type="InterPro" id="IPR002925">
    <property type="entry name" value="Dienelactn_hydro"/>
</dbReference>
<dbReference type="PANTHER" id="PTHR22946">
    <property type="entry name" value="DIENELACTONE HYDROLASE DOMAIN-CONTAINING PROTEIN-RELATED"/>
    <property type="match status" value="1"/>
</dbReference>
<dbReference type="RefSeq" id="WP_269033449.1">
    <property type="nucleotide sequence ID" value="NZ_CP114040.1"/>
</dbReference>